<evidence type="ECO:0000313" key="2">
    <source>
        <dbReference type="Proteomes" id="UP000054337"/>
    </source>
</evidence>
<protein>
    <submittedName>
        <fullName evidence="1">Uncharacterized protein</fullName>
    </submittedName>
</protein>
<gene>
    <name evidence="1" type="ORF">COCVIDRAFT_43691</name>
</gene>
<dbReference type="RefSeq" id="XP_014551788.1">
    <property type="nucleotide sequence ID" value="XM_014696302.1"/>
</dbReference>
<accession>W7DVQ8</accession>
<sequence length="142" mass="15394">HNGLRNEMEGFIKTYNTVAELMLQHSALAFNHGVEEVFIGVVNGGTIYVVPYIQCGDPIPMTKIVHQELTTYTKVTPSESPTWIELRAASGDQACTWRSAFAGGGPLTNHALQQLAGLGLDKLGLYNTYGPSKISISSQTQI</sequence>
<dbReference type="Proteomes" id="UP000054337">
    <property type="component" value="Unassembled WGS sequence"/>
</dbReference>
<dbReference type="EMBL" id="KI968818">
    <property type="protein sequence ID" value="EUN22208.1"/>
    <property type="molecule type" value="Genomic_DNA"/>
</dbReference>
<evidence type="ECO:0000313" key="1">
    <source>
        <dbReference type="EMBL" id="EUN22208.1"/>
    </source>
</evidence>
<feature type="non-terminal residue" evidence="1">
    <location>
        <position position="142"/>
    </location>
</feature>
<keyword evidence="2" id="KW-1185">Reference proteome</keyword>
<dbReference type="AlphaFoldDB" id="W7DVQ8"/>
<dbReference type="InterPro" id="IPR042099">
    <property type="entry name" value="ANL_N_sf"/>
</dbReference>
<dbReference type="HOGENOM" id="CLU_1820356_0_0_1"/>
<dbReference type="SUPFAM" id="SSF56801">
    <property type="entry name" value="Acetyl-CoA synthetase-like"/>
    <property type="match status" value="1"/>
</dbReference>
<dbReference type="GeneID" id="26257510"/>
<reference evidence="1 2" key="1">
    <citation type="journal article" date="2013" name="PLoS Genet.">
        <title>Comparative genome structure, secondary metabolite, and effector coding capacity across Cochliobolus pathogens.</title>
        <authorList>
            <person name="Condon B.J."/>
            <person name="Leng Y."/>
            <person name="Wu D."/>
            <person name="Bushley K.E."/>
            <person name="Ohm R.A."/>
            <person name="Otillar R."/>
            <person name="Martin J."/>
            <person name="Schackwitz W."/>
            <person name="Grimwood J."/>
            <person name="MohdZainudin N."/>
            <person name="Xue C."/>
            <person name="Wang R."/>
            <person name="Manning V.A."/>
            <person name="Dhillon B."/>
            <person name="Tu Z.J."/>
            <person name="Steffenson B.J."/>
            <person name="Salamov A."/>
            <person name="Sun H."/>
            <person name="Lowry S."/>
            <person name="LaButti K."/>
            <person name="Han J."/>
            <person name="Copeland A."/>
            <person name="Lindquist E."/>
            <person name="Barry K."/>
            <person name="Schmutz J."/>
            <person name="Baker S.E."/>
            <person name="Ciuffetti L.M."/>
            <person name="Grigoriev I.V."/>
            <person name="Zhong S."/>
            <person name="Turgeon B.G."/>
        </authorList>
    </citation>
    <scope>NUCLEOTIDE SEQUENCE [LARGE SCALE GENOMIC DNA]</scope>
    <source>
        <strain evidence="1 2">FI3</strain>
    </source>
</reference>
<proteinExistence type="predicted"/>
<name>W7DVQ8_BIPV3</name>
<organism evidence="1 2">
    <name type="scientific">Bipolaris victoriae (strain FI3)</name>
    <name type="common">Victoria blight of oats agent</name>
    <name type="synonym">Cochliobolus victoriae</name>
    <dbReference type="NCBI Taxonomy" id="930091"/>
    <lineage>
        <taxon>Eukaryota</taxon>
        <taxon>Fungi</taxon>
        <taxon>Dikarya</taxon>
        <taxon>Ascomycota</taxon>
        <taxon>Pezizomycotina</taxon>
        <taxon>Dothideomycetes</taxon>
        <taxon>Pleosporomycetidae</taxon>
        <taxon>Pleosporales</taxon>
        <taxon>Pleosporineae</taxon>
        <taxon>Pleosporaceae</taxon>
        <taxon>Bipolaris</taxon>
    </lineage>
</organism>
<feature type="non-terminal residue" evidence="1">
    <location>
        <position position="1"/>
    </location>
</feature>
<dbReference type="Gene3D" id="3.40.50.12780">
    <property type="entry name" value="N-terminal domain of ligase-like"/>
    <property type="match status" value="1"/>
</dbReference>